<dbReference type="InterPro" id="IPR005243">
    <property type="entry name" value="THIRX-like_proc"/>
</dbReference>
<dbReference type="Pfam" id="PF13192">
    <property type="entry name" value="Thioredoxin_3"/>
    <property type="match status" value="1"/>
</dbReference>
<accession>E1R4R6</accession>
<feature type="active site" description="Nucleophile" evidence="1">
    <location>
        <position position="13"/>
    </location>
</feature>
<dbReference type="KEGG" id="ssm:Spirs_3053"/>
<keyword evidence="5" id="KW-1185">Reference proteome</keyword>
<dbReference type="PIRSF" id="PIRSF037031">
    <property type="entry name" value="Redox_disulphide_2"/>
    <property type="match status" value="1"/>
</dbReference>
<dbReference type="RefSeq" id="WP_013255613.1">
    <property type="nucleotide sequence ID" value="NC_014364.1"/>
</dbReference>
<dbReference type="STRING" id="573413.Spirs_3053"/>
<dbReference type="InterPro" id="IPR036249">
    <property type="entry name" value="Thioredoxin-like_sf"/>
</dbReference>
<keyword evidence="2" id="KW-0676">Redox-active center</keyword>
<dbReference type="InterPro" id="IPR012336">
    <property type="entry name" value="Thioredoxin-like_fold"/>
</dbReference>
<proteinExistence type="predicted"/>
<organism evidence="4 5">
    <name type="scientific">Sediminispirochaeta smaragdinae (strain DSM 11293 / JCM 15392 / SEBR 4228)</name>
    <name type="common">Spirochaeta smaragdinae</name>
    <dbReference type="NCBI Taxonomy" id="573413"/>
    <lineage>
        <taxon>Bacteria</taxon>
        <taxon>Pseudomonadati</taxon>
        <taxon>Spirochaetota</taxon>
        <taxon>Spirochaetia</taxon>
        <taxon>Spirochaetales</taxon>
        <taxon>Spirochaetaceae</taxon>
        <taxon>Sediminispirochaeta</taxon>
    </lineage>
</organism>
<feature type="domain" description="Thioredoxin-like fold" evidence="3">
    <location>
        <begin position="1"/>
        <end position="75"/>
    </location>
</feature>
<dbReference type="eggNOG" id="COG0526">
    <property type="taxonomic scope" value="Bacteria"/>
</dbReference>
<keyword evidence="2" id="KW-1015">Disulfide bond</keyword>
<dbReference type="PANTHER" id="PTHR36450:SF1">
    <property type="entry name" value="THIOREDOXIN"/>
    <property type="match status" value="1"/>
</dbReference>
<evidence type="ECO:0000256" key="1">
    <source>
        <dbReference type="PIRSR" id="PIRSR037031-50"/>
    </source>
</evidence>
<reference evidence="4 5" key="1">
    <citation type="journal article" date="2010" name="Stand. Genomic Sci.">
        <title>Complete genome sequence of Spirochaeta smaragdinae type strain (SEBR 4228).</title>
        <authorList>
            <person name="Mavromatis K."/>
            <person name="Yasawong M."/>
            <person name="Chertkov O."/>
            <person name="Lapidus A."/>
            <person name="Lucas S."/>
            <person name="Nolan M."/>
            <person name="Del Rio T.G."/>
            <person name="Tice H."/>
            <person name="Cheng J.F."/>
            <person name="Pitluck S."/>
            <person name="Liolios K."/>
            <person name="Ivanova N."/>
            <person name="Tapia R."/>
            <person name="Han C."/>
            <person name="Bruce D."/>
            <person name="Goodwin L."/>
            <person name="Pati A."/>
            <person name="Chen A."/>
            <person name="Palaniappan K."/>
            <person name="Land M."/>
            <person name="Hauser L."/>
            <person name="Chang Y.J."/>
            <person name="Jeffries C.D."/>
            <person name="Detter J.C."/>
            <person name="Rohde M."/>
            <person name="Brambilla E."/>
            <person name="Spring S."/>
            <person name="Goker M."/>
            <person name="Sikorski J."/>
            <person name="Woyke T."/>
            <person name="Bristow J."/>
            <person name="Eisen J.A."/>
            <person name="Markowitz V."/>
            <person name="Hugenholtz P."/>
            <person name="Klenk H.P."/>
            <person name="Kyrpides N.C."/>
        </authorList>
    </citation>
    <scope>NUCLEOTIDE SEQUENCE [LARGE SCALE GENOMIC DNA]</scope>
    <source>
        <strain evidence="5">DSM 11293 / JCM 15392 / SEBR 4228</strain>
    </source>
</reference>
<sequence>MKIQILGSGCPKCKALEANARQAVAELGMDVEIEKVTSTDEIMEMGVMMTPAIAIDGDVKNSGSILSSEKIIDLIRAEAGRGGK</sequence>
<protein>
    <submittedName>
        <fullName evidence="4">Redox-active disulfide protein 2</fullName>
    </submittedName>
</protein>
<feature type="active site" description="Nucleophile" evidence="1">
    <location>
        <position position="10"/>
    </location>
</feature>
<evidence type="ECO:0000259" key="3">
    <source>
        <dbReference type="Pfam" id="PF13192"/>
    </source>
</evidence>
<dbReference type="OrthoDB" id="9800630at2"/>
<dbReference type="Gene3D" id="3.40.30.10">
    <property type="entry name" value="Glutaredoxin"/>
    <property type="match status" value="1"/>
</dbReference>
<dbReference type="NCBIfam" id="TIGR00412">
    <property type="entry name" value="redox_disulf_2"/>
    <property type="match status" value="1"/>
</dbReference>
<dbReference type="SUPFAM" id="SSF52833">
    <property type="entry name" value="Thioredoxin-like"/>
    <property type="match status" value="1"/>
</dbReference>
<evidence type="ECO:0000256" key="2">
    <source>
        <dbReference type="PIRSR" id="PIRSR037031-51"/>
    </source>
</evidence>
<feature type="disulfide bond" description="Redox-active" evidence="2">
    <location>
        <begin position="10"/>
        <end position="13"/>
    </location>
</feature>
<gene>
    <name evidence="4" type="ordered locus">Spirs_3053</name>
</gene>
<dbReference type="PANTHER" id="PTHR36450">
    <property type="entry name" value="THIOREDOXIN"/>
    <property type="match status" value="1"/>
</dbReference>
<dbReference type="EMBL" id="CP002116">
    <property type="protein sequence ID" value="ADK82154.1"/>
    <property type="molecule type" value="Genomic_DNA"/>
</dbReference>
<dbReference type="HOGENOM" id="CLU_090389_18_2_12"/>
<name>E1R4R6_SEDSS</name>
<evidence type="ECO:0000313" key="5">
    <source>
        <dbReference type="Proteomes" id="UP000002318"/>
    </source>
</evidence>
<dbReference type="Proteomes" id="UP000002318">
    <property type="component" value="Chromosome"/>
</dbReference>
<evidence type="ECO:0000313" key="4">
    <source>
        <dbReference type="EMBL" id="ADK82154.1"/>
    </source>
</evidence>
<dbReference type="AlphaFoldDB" id="E1R4R6"/>